<keyword evidence="2" id="KW-1133">Transmembrane helix</keyword>
<accession>A0ABD6ADK9</accession>
<feature type="transmembrane region" description="Helical" evidence="2">
    <location>
        <begin position="52"/>
        <end position="71"/>
    </location>
</feature>
<feature type="region of interest" description="Disordered" evidence="1">
    <location>
        <begin position="1"/>
        <end position="22"/>
    </location>
</feature>
<feature type="transmembrane region" description="Helical" evidence="2">
    <location>
        <begin position="29"/>
        <end position="46"/>
    </location>
</feature>
<keyword evidence="2" id="KW-0472">Membrane</keyword>
<comment type="caution">
    <text evidence="3">The sequence shown here is derived from an EMBL/GenBank/DDBJ whole genome shotgun (WGS) entry which is preliminary data.</text>
</comment>
<dbReference type="AlphaFoldDB" id="A0ABD6ADK9"/>
<sequence>MDLFQQQSGRSSQMAEEEMKMAGEASTDPALLAAAASVLLAWYQFYLRGNKAGGVFVGLWPPTILAFASYYKQTDMSDRMDRMRRMM</sequence>
<protein>
    <submittedName>
        <fullName evidence="3">Uncharacterized protein</fullName>
    </submittedName>
</protein>
<dbReference type="Proteomes" id="UP001596547">
    <property type="component" value="Unassembled WGS sequence"/>
</dbReference>
<reference evidence="3 4" key="1">
    <citation type="journal article" date="2019" name="Int. J. Syst. Evol. Microbiol.">
        <title>The Global Catalogue of Microorganisms (GCM) 10K type strain sequencing project: providing services to taxonomists for standard genome sequencing and annotation.</title>
        <authorList>
            <consortium name="The Broad Institute Genomics Platform"/>
            <consortium name="The Broad Institute Genome Sequencing Center for Infectious Disease"/>
            <person name="Wu L."/>
            <person name="Ma J."/>
        </authorList>
    </citation>
    <scope>NUCLEOTIDE SEQUENCE [LARGE SCALE GENOMIC DNA]</scope>
    <source>
        <strain evidence="3 4">PSR21</strain>
    </source>
</reference>
<dbReference type="RefSeq" id="WP_379794535.1">
    <property type="nucleotide sequence ID" value="NZ_CP119993.1"/>
</dbReference>
<evidence type="ECO:0000313" key="4">
    <source>
        <dbReference type="Proteomes" id="UP001596547"/>
    </source>
</evidence>
<dbReference type="EMBL" id="JBHTBF010000003">
    <property type="protein sequence ID" value="MFC7318450.1"/>
    <property type="molecule type" value="Genomic_DNA"/>
</dbReference>
<name>A0ABD6ADK9_9EURY</name>
<proteinExistence type="predicted"/>
<keyword evidence="2" id="KW-0812">Transmembrane</keyword>
<evidence type="ECO:0000313" key="3">
    <source>
        <dbReference type="EMBL" id="MFC7318450.1"/>
    </source>
</evidence>
<organism evidence="3 4">
    <name type="scientific">Halomarina halobia</name>
    <dbReference type="NCBI Taxonomy" id="3033386"/>
    <lineage>
        <taxon>Archaea</taxon>
        <taxon>Methanobacteriati</taxon>
        <taxon>Methanobacteriota</taxon>
        <taxon>Stenosarchaea group</taxon>
        <taxon>Halobacteria</taxon>
        <taxon>Halobacteriales</taxon>
        <taxon>Natronomonadaceae</taxon>
        <taxon>Halomarina</taxon>
    </lineage>
</organism>
<dbReference type="GeneID" id="79317370"/>
<feature type="compositionally biased region" description="Polar residues" evidence="1">
    <location>
        <begin position="1"/>
        <end position="13"/>
    </location>
</feature>
<gene>
    <name evidence="3" type="ORF">ACFQPE_16850</name>
</gene>
<evidence type="ECO:0000256" key="2">
    <source>
        <dbReference type="SAM" id="Phobius"/>
    </source>
</evidence>
<evidence type="ECO:0000256" key="1">
    <source>
        <dbReference type="SAM" id="MobiDB-lite"/>
    </source>
</evidence>
<keyword evidence="4" id="KW-1185">Reference proteome</keyword>